<feature type="domain" description="DUF6089" evidence="2">
    <location>
        <begin position="38"/>
        <end position="209"/>
    </location>
</feature>
<dbReference type="RefSeq" id="WP_377585085.1">
    <property type="nucleotide sequence ID" value="NZ_JBHTKA010000015.1"/>
</dbReference>
<accession>A0ABW3KAM1</accession>
<comment type="caution">
    <text evidence="3">The sequence shown here is derived from an EMBL/GenBank/DDBJ whole genome shotgun (WGS) entry which is preliminary data.</text>
</comment>
<proteinExistence type="predicted"/>
<evidence type="ECO:0000256" key="1">
    <source>
        <dbReference type="SAM" id="SignalP"/>
    </source>
</evidence>
<dbReference type="Proteomes" id="UP001597112">
    <property type="component" value="Unassembled WGS sequence"/>
</dbReference>
<reference evidence="4" key="1">
    <citation type="journal article" date="2019" name="Int. J. Syst. Evol. Microbiol.">
        <title>The Global Catalogue of Microorganisms (GCM) 10K type strain sequencing project: providing services to taxonomists for standard genome sequencing and annotation.</title>
        <authorList>
            <consortium name="The Broad Institute Genomics Platform"/>
            <consortium name="The Broad Institute Genome Sequencing Center for Infectious Disease"/>
            <person name="Wu L."/>
            <person name="Ma J."/>
        </authorList>
    </citation>
    <scope>NUCLEOTIDE SEQUENCE [LARGE SCALE GENOMIC DNA]</scope>
    <source>
        <strain evidence="4">CCUG 58938</strain>
    </source>
</reference>
<protein>
    <submittedName>
        <fullName evidence="3">DUF6089 family protein</fullName>
    </submittedName>
</protein>
<evidence type="ECO:0000313" key="4">
    <source>
        <dbReference type="Proteomes" id="UP001597112"/>
    </source>
</evidence>
<dbReference type="InterPro" id="IPR045743">
    <property type="entry name" value="DUF6089"/>
</dbReference>
<name>A0ABW3KAM1_9BACT</name>
<dbReference type="EMBL" id="JBHTKA010000015">
    <property type="protein sequence ID" value="MFD1003025.1"/>
    <property type="molecule type" value="Genomic_DNA"/>
</dbReference>
<keyword evidence="1" id="KW-0732">Signal</keyword>
<feature type="signal peptide" evidence="1">
    <location>
        <begin position="1"/>
        <end position="24"/>
    </location>
</feature>
<evidence type="ECO:0000313" key="3">
    <source>
        <dbReference type="EMBL" id="MFD1003025.1"/>
    </source>
</evidence>
<gene>
    <name evidence="3" type="ORF">ACFQ21_27110</name>
</gene>
<feature type="chain" id="PRO_5047383404" evidence="1">
    <location>
        <begin position="25"/>
        <end position="292"/>
    </location>
</feature>
<keyword evidence="4" id="KW-1185">Reference proteome</keyword>
<organism evidence="3 4">
    <name type="scientific">Ohtaekwangia kribbensis</name>
    <dbReference type="NCBI Taxonomy" id="688913"/>
    <lineage>
        <taxon>Bacteria</taxon>
        <taxon>Pseudomonadati</taxon>
        <taxon>Bacteroidota</taxon>
        <taxon>Cytophagia</taxon>
        <taxon>Cytophagales</taxon>
        <taxon>Fulvivirgaceae</taxon>
        <taxon>Ohtaekwangia</taxon>
    </lineage>
</organism>
<sequence>MRSIKRLLALSAFSTCALFQVADAQSFYAVRKNRNLLVGFGSGTANYYGEMVNPGEFGILKFNIAANAEYYIHNRISVRAGLTFFQISGDDAKADDDRQERNLSFTSSNIELSALGVVNLSPMGLRFYQRSKLNLHAFAGIGLLYFNPKAEYQGKKYALQPLETEGVRYSRITPVIPFGLGARIKLDPFFNLLIEGGYRITFTDYLDDVSVRRYPEASTLKSDLSRALSDRRVEIGTQPANPSQAGVRGNPKENDGYFLMNVTLQYYLPYELFNDSQRKLYNKKRKYYYRRP</sequence>
<evidence type="ECO:0000259" key="2">
    <source>
        <dbReference type="Pfam" id="PF19573"/>
    </source>
</evidence>
<dbReference type="Pfam" id="PF19573">
    <property type="entry name" value="DUF6089"/>
    <property type="match status" value="1"/>
</dbReference>